<gene>
    <name evidence="7" type="ordered locus">SELR_26000</name>
</gene>
<sequence length="299" mass="34171">MLYYVLKAISFCVCALPRSLSEILGRGLGCFAWLVVPQKRKKLAMDQIRMCLDVSEQEARRIARESSVRFGPMLFEVLRFPVIKKKPEDYVRIEGLEKLHAGLAEGKGAIIAAAHSGNWELMGGAFALAGIPLVGVAMKQKNSAADRFINEYRTMIGMHITYKTGVREMFDMLKKGWVIGLIMDQDTNRHDGIILDFFGRPTNCTPGAASMARFQGVPIFPCFMHRDEKGNHTLVVHDPLYVEKTADKRGDIRRTTQKINDIIEGHVRKYPEEWFWLHDRWKSVRDEFSPQEIELARKD</sequence>
<dbReference type="OrthoDB" id="9801955at2"/>
<dbReference type="PANTHER" id="PTHR30606:SF10">
    <property type="entry name" value="PHOSPHATIDYLINOSITOL MANNOSIDE ACYLTRANSFERASE"/>
    <property type="match status" value="1"/>
</dbReference>
<dbReference type="HOGENOM" id="CLU_049421_4_0_9"/>
<dbReference type="EMBL" id="AP012292">
    <property type="protein sequence ID" value="BAL84308.1"/>
    <property type="molecule type" value="Genomic_DNA"/>
</dbReference>
<evidence type="ECO:0000313" key="8">
    <source>
        <dbReference type="Proteomes" id="UP000007887"/>
    </source>
</evidence>
<reference evidence="7 8" key="1">
    <citation type="submission" date="2011-10" db="EMBL/GenBank/DDBJ databases">
        <title>Whole genome sequence of Selenomonas ruminantium subsp. lactilytica TAM6421.</title>
        <authorList>
            <person name="Oguchi A."/>
            <person name="Ankai A."/>
            <person name="Kaneko J."/>
            <person name="Yamada-Narita S."/>
            <person name="Fukui S."/>
            <person name="Takahashi M."/>
            <person name="Onodera T."/>
            <person name="Kojima S."/>
            <person name="Fushimi T."/>
            <person name="Abe N."/>
            <person name="Kamio Y."/>
            <person name="Yamazaki S."/>
            <person name="Fujita N."/>
        </authorList>
    </citation>
    <scope>NUCLEOTIDE SEQUENCE [LARGE SCALE GENOMIC DNA]</scope>
    <source>
        <strain evidence="8">NBRC 103574 / TAM6421</strain>
    </source>
</reference>
<dbReference type="EC" id="2.3.1.-" evidence="7"/>
<organism evidence="7 8">
    <name type="scientific">Selenomonas ruminantium subsp. lactilytica (strain NBRC 103574 / TAM6421)</name>
    <dbReference type="NCBI Taxonomy" id="927704"/>
    <lineage>
        <taxon>Bacteria</taxon>
        <taxon>Bacillati</taxon>
        <taxon>Bacillota</taxon>
        <taxon>Negativicutes</taxon>
        <taxon>Selenomonadales</taxon>
        <taxon>Selenomonadaceae</taxon>
        <taxon>Selenomonas</taxon>
    </lineage>
</organism>
<keyword evidence="3" id="KW-0997">Cell inner membrane</keyword>
<dbReference type="AlphaFoldDB" id="I0GU71"/>
<dbReference type="GO" id="GO:0005886">
    <property type="term" value="C:plasma membrane"/>
    <property type="evidence" value="ECO:0007669"/>
    <property type="project" value="UniProtKB-SubCell"/>
</dbReference>
<keyword evidence="5" id="KW-0472">Membrane</keyword>
<dbReference type="GO" id="GO:0009247">
    <property type="term" value="P:glycolipid biosynthetic process"/>
    <property type="evidence" value="ECO:0007669"/>
    <property type="project" value="UniProtKB-ARBA"/>
</dbReference>
<comment type="subcellular location">
    <subcellularLocation>
        <location evidence="1">Cell inner membrane</location>
    </subcellularLocation>
</comment>
<evidence type="ECO:0000256" key="4">
    <source>
        <dbReference type="ARBA" id="ARBA00022679"/>
    </source>
</evidence>
<dbReference type="KEGG" id="sri:SELR_26000"/>
<evidence type="ECO:0000256" key="1">
    <source>
        <dbReference type="ARBA" id="ARBA00004533"/>
    </source>
</evidence>
<dbReference type="PATRIC" id="fig|927704.6.peg.2685"/>
<keyword evidence="4 7" id="KW-0808">Transferase</keyword>
<evidence type="ECO:0000256" key="3">
    <source>
        <dbReference type="ARBA" id="ARBA00022519"/>
    </source>
</evidence>
<keyword evidence="2" id="KW-1003">Cell membrane</keyword>
<dbReference type="CDD" id="cd07984">
    <property type="entry name" value="LPLAT_LABLAT-like"/>
    <property type="match status" value="1"/>
</dbReference>
<evidence type="ECO:0000256" key="2">
    <source>
        <dbReference type="ARBA" id="ARBA00022475"/>
    </source>
</evidence>
<keyword evidence="6 7" id="KW-0012">Acyltransferase</keyword>
<name>I0GU71_SELRL</name>
<dbReference type="Proteomes" id="UP000007887">
    <property type="component" value="Chromosome"/>
</dbReference>
<protein>
    <submittedName>
        <fullName evidence="7">Putative lipid A biosynthesis acyltransferase</fullName>
        <ecNumber evidence="7">2.3.1.-</ecNumber>
    </submittedName>
</protein>
<dbReference type="eggNOG" id="COG1560">
    <property type="taxonomic scope" value="Bacteria"/>
</dbReference>
<evidence type="ECO:0000313" key="7">
    <source>
        <dbReference type="EMBL" id="BAL84308.1"/>
    </source>
</evidence>
<evidence type="ECO:0000256" key="6">
    <source>
        <dbReference type="ARBA" id="ARBA00023315"/>
    </source>
</evidence>
<dbReference type="Pfam" id="PF03279">
    <property type="entry name" value="Lip_A_acyltrans"/>
    <property type="match status" value="1"/>
</dbReference>
<dbReference type="InterPro" id="IPR004960">
    <property type="entry name" value="LipA_acyltrans"/>
</dbReference>
<dbReference type="PANTHER" id="PTHR30606">
    <property type="entry name" value="LIPID A BIOSYNTHESIS LAUROYL ACYLTRANSFERASE"/>
    <property type="match status" value="1"/>
</dbReference>
<evidence type="ECO:0000256" key="5">
    <source>
        <dbReference type="ARBA" id="ARBA00023136"/>
    </source>
</evidence>
<proteinExistence type="predicted"/>
<dbReference type="RefSeq" id="WP_014425727.1">
    <property type="nucleotide sequence ID" value="NC_017068.1"/>
</dbReference>
<dbReference type="PIRSF" id="PIRSF026649">
    <property type="entry name" value="MsbB"/>
    <property type="match status" value="1"/>
</dbReference>
<dbReference type="GO" id="GO:0016746">
    <property type="term" value="F:acyltransferase activity"/>
    <property type="evidence" value="ECO:0007669"/>
    <property type="project" value="UniProtKB-KW"/>
</dbReference>
<accession>I0GU71</accession>